<dbReference type="AlphaFoldDB" id="A0A5C4LJ59"/>
<keyword evidence="6 14" id="KW-0812">Transmembrane</keyword>
<dbReference type="OrthoDB" id="9760333at2"/>
<evidence type="ECO:0000313" key="20">
    <source>
        <dbReference type="Proteomes" id="UP000305267"/>
    </source>
</evidence>
<keyword evidence="8" id="KW-0408">Iron</keyword>
<keyword evidence="4 14" id="KW-1134">Transmembrane beta strand</keyword>
<feature type="domain" description="TonB-dependent receptor plug" evidence="18">
    <location>
        <begin position="101"/>
        <end position="205"/>
    </location>
</feature>
<evidence type="ECO:0000256" key="1">
    <source>
        <dbReference type="ARBA" id="ARBA00004571"/>
    </source>
</evidence>
<evidence type="ECO:0000313" key="19">
    <source>
        <dbReference type="EMBL" id="TNC12916.1"/>
    </source>
</evidence>
<evidence type="ECO:0000256" key="7">
    <source>
        <dbReference type="ARBA" id="ARBA00022729"/>
    </source>
</evidence>
<keyword evidence="9" id="KW-0406">Ion transport</keyword>
<keyword evidence="13 14" id="KW-0998">Cell outer membrane</keyword>
<reference evidence="19 20" key="1">
    <citation type="submission" date="2019-06" db="EMBL/GenBank/DDBJ databases">
        <title>Genome of Methylobacterium sp. 17Sr1-39.</title>
        <authorList>
            <person name="Seo T."/>
        </authorList>
    </citation>
    <scope>NUCLEOTIDE SEQUENCE [LARGE SCALE GENOMIC DNA]</scope>
    <source>
        <strain evidence="19 20">17Sr1-39</strain>
    </source>
</reference>
<dbReference type="GO" id="GO:0009279">
    <property type="term" value="C:cell outer membrane"/>
    <property type="evidence" value="ECO:0007669"/>
    <property type="project" value="UniProtKB-SubCell"/>
</dbReference>
<dbReference type="Gene3D" id="2.40.170.20">
    <property type="entry name" value="TonB-dependent receptor, beta-barrel domain"/>
    <property type="match status" value="1"/>
</dbReference>
<dbReference type="InterPro" id="IPR039426">
    <property type="entry name" value="TonB-dep_rcpt-like"/>
</dbReference>
<dbReference type="Pfam" id="PF07715">
    <property type="entry name" value="Plug"/>
    <property type="match status" value="1"/>
</dbReference>
<dbReference type="InterPro" id="IPR000531">
    <property type="entry name" value="Beta-barrel_TonB"/>
</dbReference>
<dbReference type="PANTHER" id="PTHR32552:SF68">
    <property type="entry name" value="FERRICHROME OUTER MEMBRANE TRANSPORTER_PHAGE RECEPTOR"/>
    <property type="match status" value="1"/>
</dbReference>
<feature type="region of interest" description="Disordered" evidence="16">
    <location>
        <begin position="1"/>
        <end position="32"/>
    </location>
</feature>
<evidence type="ECO:0000256" key="3">
    <source>
        <dbReference type="ARBA" id="ARBA00022448"/>
    </source>
</evidence>
<keyword evidence="11 14" id="KW-0472">Membrane</keyword>
<keyword evidence="10 15" id="KW-0798">TonB box</keyword>
<dbReference type="InterPro" id="IPR012910">
    <property type="entry name" value="Plug_dom"/>
</dbReference>
<evidence type="ECO:0000256" key="14">
    <source>
        <dbReference type="PROSITE-ProRule" id="PRU01360"/>
    </source>
</evidence>
<comment type="similarity">
    <text evidence="2 14 15">Belongs to the TonB-dependent receptor family.</text>
</comment>
<evidence type="ECO:0000256" key="2">
    <source>
        <dbReference type="ARBA" id="ARBA00009810"/>
    </source>
</evidence>
<evidence type="ECO:0000256" key="12">
    <source>
        <dbReference type="ARBA" id="ARBA00023170"/>
    </source>
</evidence>
<evidence type="ECO:0000256" key="13">
    <source>
        <dbReference type="ARBA" id="ARBA00023237"/>
    </source>
</evidence>
<feature type="domain" description="TonB-dependent receptor-like beta-barrel" evidence="17">
    <location>
        <begin position="279"/>
        <end position="752"/>
    </location>
</feature>
<evidence type="ECO:0000256" key="9">
    <source>
        <dbReference type="ARBA" id="ARBA00023065"/>
    </source>
</evidence>
<keyword evidence="7" id="KW-0732">Signal</keyword>
<dbReference type="GO" id="GO:0038023">
    <property type="term" value="F:signaling receptor activity"/>
    <property type="evidence" value="ECO:0007669"/>
    <property type="project" value="InterPro"/>
</dbReference>
<dbReference type="SUPFAM" id="SSF56935">
    <property type="entry name" value="Porins"/>
    <property type="match status" value="1"/>
</dbReference>
<evidence type="ECO:0000256" key="4">
    <source>
        <dbReference type="ARBA" id="ARBA00022452"/>
    </source>
</evidence>
<comment type="caution">
    <text evidence="19">The sequence shown here is derived from an EMBL/GenBank/DDBJ whole genome shotgun (WGS) entry which is preliminary data.</text>
</comment>
<evidence type="ECO:0000256" key="5">
    <source>
        <dbReference type="ARBA" id="ARBA00022496"/>
    </source>
</evidence>
<keyword evidence="5" id="KW-0410">Iron transport</keyword>
<name>A0A5C4LJ59_9HYPH</name>
<keyword evidence="3 14" id="KW-0813">Transport</keyword>
<evidence type="ECO:0000256" key="10">
    <source>
        <dbReference type="ARBA" id="ARBA00023077"/>
    </source>
</evidence>
<evidence type="ECO:0000256" key="16">
    <source>
        <dbReference type="SAM" id="MobiDB-lite"/>
    </source>
</evidence>
<evidence type="ECO:0000259" key="18">
    <source>
        <dbReference type="Pfam" id="PF07715"/>
    </source>
</evidence>
<dbReference type="PANTHER" id="PTHR32552">
    <property type="entry name" value="FERRICHROME IRON RECEPTOR-RELATED"/>
    <property type="match status" value="1"/>
</dbReference>
<dbReference type="GO" id="GO:0015344">
    <property type="term" value="F:siderophore uptake transmembrane transporter activity"/>
    <property type="evidence" value="ECO:0007669"/>
    <property type="project" value="TreeGrafter"/>
</dbReference>
<dbReference type="InterPro" id="IPR010105">
    <property type="entry name" value="TonB_sidphr_rcpt"/>
</dbReference>
<evidence type="ECO:0000256" key="15">
    <source>
        <dbReference type="RuleBase" id="RU003357"/>
    </source>
</evidence>
<evidence type="ECO:0000256" key="8">
    <source>
        <dbReference type="ARBA" id="ARBA00023004"/>
    </source>
</evidence>
<dbReference type="NCBIfam" id="TIGR01783">
    <property type="entry name" value="TonB-siderophor"/>
    <property type="match status" value="1"/>
</dbReference>
<proteinExistence type="inferred from homology"/>
<keyword evidence="20" id="KW-1185">Reference proteome</keyword>
<dbReference type="GO" id="GO:0015891">
    <property type="term" value="P:siderophore transport"/>
    <property type="evidence" value="ECO:0007669"/>
    <property type="project" value="InterPro"/>
</dbReference>
<accession>A0A5C4LJ59</accession>
<dbReference type="Gene3D" id="2.170.130.10">
    <property type="entry name" value="TonB-dependent receptor, plug domain"/>
    <property type="match status" value="1"/>
</dbReference>
<dbReference type="InterPro" id="IPR036942">
    <property type="entry name" value="Beta-barrel_TonB_sf"/>
</dbReference>
<dbReference type="PROSITE" id="PS52016">
    <property type="entry name" value="TONB_DEPENDENT_REC_3"/>
    <property type="match status" value="1"/>
</dbReference>
<dbReference type="Proteomes" id="UP000305267">
    <property type="component" value="Unassembled WGS sequence"/>
</dbReference>
<keyword evidence="12 19" id="KW-0675">Receptor</keyword>
<dbReference type="EMBL" id="VDDA01000005">
    <property type="protein sequence ID" value="TNC12916.1"/>
    <property type="molecule type" value="Genomic_DNA"/>
</dbReference>
<organism evidence="19 20">
    <name type="scientific">Methylobacterium terricola</name>
    <dbReference type="NCBI Taxonomy" id="2583531"/>
    <lineage>
        <taxon>Bacteria</taxon>
        <taxon>Pseudomonadati</taxon>
        <taxon>Pseudomonadota</taxon>
        <taxon>Alphaproteobacteria</taxon>
        <taxon>Hyphomicrobiales</taxon>
        <taxon>Methylobacteriaceae</taxon>
        <taxon>Methylobacterium</taxon>
    </lineage>
</organism>
<comment type="subcellular location">
    <subcellularLocation>
        <location evidence="1 14">Cell outer membrane</location>
        <topology evidence="1 14">Multi-pass membrane protein</topology>
    </subcellularLocation>
</comment>
<evidence type="ECO:0000256" key="11">
    <source>
        <dbReference type="ARBA" id="ARBA00023136"/>
    </source>
</evidence>
<evidence type="ECO:0000256" key="6">
    <source>
        <dbReference type="ARBA" id="ARBA00022692"/>
    </source>
</evidence>
<dbReference type="Pfam" id="PF00593">
    <property type="entry name" value="TonB_dep_Rec_b-barrel"/>
    <property type="match status" value="1"/>
</dbReference>
<dbReference type="CDD" id="cd01347">
    <property type="entry name" value="ligand_gated_channel"/>
    <property type="match status" value="1"/>
</dbReference>
<sequence length="783" mass="83064">MSGPAPCGSPTRLEPARPPNPGTTTVPHISHPRREAWPTLLLLGGALASLPGPVARAEPASPAGEIALDAIAVDGAGGILPGDYAPAVTATGTKTATPIGRTPQSITVVPRAQIEAQASLTVSQSLRYEPGLAAETRSGNRSDSVFIRGFGGFGGNASYVQFLDNLRLPKGVNYAIPSVEPYLLERIDVLHGPASVLYGQFNPGGLVNLVGKRPLPVPYNEVITRIGNFGHVEGGFDLSGPVDPEGRLLYRLIGLGRDTGNAVEDSTDQRVMIAPMLTWRPDAGTTLSVQGLSQRDPNSFQSNWMPALGTLLRNPNGQIPYTFQSGNPLYNSFRREQSAFSYQFEHIFDDTFTVRQNFRYFHLDTDFKAFSVPAGGSAFAAASLCGGRSNLCLVRTPQAYVESLDAVALDNEAEAHLWTGPLKHTVLTGLGYLWTGPTARYGTGTTSTVNYLTAAYGAFAVPTIATAQRQDNSQLGLYGEDQIQWGNWNLQVGLRHDWARNRAQTTTLSTGRATLAKTDSEATTWRVGLLYQFENGLAPFADYATSFEPQAGTGFGGVAFRPTTGEQVEAGLKYQPPGVDALVQIAAFDLTQANVLTTDTAHPATNTAVTGCSATVCQVQTGAITSRGVEFSAKASPLPGLALIAAYGYADVTVTRSSVVTDGVAVRGKRPVGVPDQTISGWGDYTIQSGPWRGFGFGGGLRYLGSSFGDAINSAAYKVPGILLADAQIHYDFGAVNPALTGLTAAVNATNLFDKHYVSACASANQCFYGTSRTILATVSYRW</sequence>
<protein>
    <submittedName>
        <fullName evidence="19">TonB-dependent siderophore receptor</fullName>
    </submittedName>
</protein>
<evidence type="ECO:0000259" key="17">
    <source>
        <dbReference type="Pfam" id="PF00593"/>
    </source>
</evidence>
<dbReference type="InterPro" id="IPR037066">
    <property type="entry name" value="Plug_dom_sf"/>
</dbReference>
<gene>
    <name evidence="19" type="ORF">FF100_14800</name>
</gene>